<dbReference type="EMBL" id="CP020370">
    <property type="protein sequence ID" value="AUB81007.1"/>
    <property type="molecule type" value="Genomic_DNA"/>
</dbReference>
<evidence type="ECO:0000256" key="2">
    <source>
        <dbReference type="ARBA" id="ARBA00022714"/>
    </source>
</evidence>
<organism evidence="11 12">
    <name type="scientific">Candidatus Thiodictyon syntrophicum</name>
    <dbReference type="NCBI Taxonomy" id="1166950"/>
    <lineage>
        <taxon>Bacteria</taxon>
        <taxon>Pseudomonadati</taxon>
        <taxon>Pseudomonadota</taxon>
        <taxon>Gammaproteobacteria</taxon>
        <taxon>Chromatiales</taxon>
        <taxon>Chromatiaceae</taxon>
        <taxon>Thiodictyon</taxon>
    </lineage>
</organism>
<gene>
    <name evidence="11" type="ORF">THSYN_08620</name>
</gene>
<dbReference type="OrthoDB" id="9815350at2"/>
<accession>A0A2K8U625</accession>
<dbReference type="KEGG" id="tsy:THSYN_08620"/>
<evidence type="ECO:0000256" key="3">
    <source>
        <dbReference type="ARBA" id="ARBA00022723"/>
    </source>
</evidence>
<keyword evidence="3" id="KW-0479">Metal-binding</keyword>
<dbReference type="PANTHER" id="PTHR37424">
    <property type="entry name" value="BACTERIOFERRITIN-ASSOCIATED FERREDOXIN"/>
    <property type="match status" value="1"/>
</dbReference>
<protein>
    <recommendedName>
        <fullName evidence="8">Bacterioferritin-associated ferredoxin</fullName>
    </recommendedName>
</protein>
<comment type="cofactor">
    <cofactor evidence="7">
        <name>[2Fe-2S] cluster</name>
        <dbReference type="ChEBI" id="CHEBI:190135"/>
    </cofactor>
</comment>
<reference evidence="11 12" key="1">
    <citation type="submission" date="2017-03" db="EMBL/GenBank/DDBJ databases">
        <title>Complete genome sequence of Candidatus 'Thiodictyon syntrophicum' sp. nov. strain Cad16T, a photolithoautotroph purple sulfur bacterium isolated from an alpine meromictic lake.</title>
        <authorList>
            <person name="Luedin S.M."/>
            <person name="Pothier J.F."/>
            <person name="Danza F."/>
            <person name="Storelli N."/>
            <person name="Wittwer M."/>
            <person name="Tonolla M."/>
        </authorList>
    </citation>
    <scope>NUCLEOTIDE SEQUENCE [LARGE SCALE GENOMIC DNA]</scope>
    <source>
        <strain evidence="11 12">Cad16T</strain>
    </source>
</reference>
<keyword evidence="12" id="KW-1185">Reference proteome</keyword>
<sequence>MYVCVCNAVTDRQIRAAVRAGASSLNDLREGLGLGGTCGTCLPCAAEVLRAALREDPGTAAGAGQGGTVPAFA</sequence>
<evidence type="ECO:0000313" key="12">
    <source>
        <dbReference type="Proteomes" id="UP000232638"/>
    </source>
</evidence>
<evidence type="ECO:0000259" key="10">
    <source>
        <dbReference type="Pfam" id="PF04324"/>
    </source>
</evidence>
<dbReference type="AlphaFoldDB" id="A0A2K8U625"/>
<evidence type="ECO:0000256" key="8">
    <source>
        <dbReference type="ARBA" id="ARBA00039386"/>
    </source>
</evidence>
<comment type="similarity">
    <text evidence="9">Belongs to the Bfd family.</text>
</comment>
<proteinExistence type="inferred from homology"/>
<dbReference type="GO" id="GO:0051537">
    <property type="term" value="F:2 iron, 2 sulfur cluster binding"/>
    <property type="evidence" value="ECO:0007669"/>
    <property type="project" value="UniProtKB-KW"/>
</dbReference>
<dbReference type="InterPro" id="IPR007419">
    <property type="entry name" value="BFD-like_2Fe2S-bd_dom"/>
</dbReference>
<keyword evidence="4" id="KW-0249">Electron transport</keyword>
<evidence type="ECO:0000313" key="11">
    <source>
        <dbReference type="EMBL" id="AUB81007.1"/>
    </source>
</evidence>
<dbReference type="Pfam" id="PF04324">
    <property type="entry name" value="Fer2_BFD"/>
    <property type="match status" value="1"/>
</dbReference>
<dbReference type="InterPro" id="IPR052371">
    <property type="entry name" value="BFD-associated_ferredoxin"/>
</dbReference>
<name>A0A2K8U625_9GAMM</name>
<dbReference type="GO" id="GO:0046872">
    <property type="term" value="F:metal ion binding"/>
    <property type="evidence" value="ECO:0007669"/>
    <property type="project" value="UniProtKB-KW"/>
</dbReference>
<dbReference type="InterPro" id="IPR041854">
    <property type="entry name" value="BFD-like_2Fe2S-bd_dom_sf"/>
</dbReference>
<dbReference type="Proteomes" id="UP000232638">
    <property type="component" value="Chromosome"/>
</dbReference>
<dbReference type="PANTHER" id="PTHR37424:SF1">
    <property type="entry name" value="BACTERIOFERRITIN-ASSOCIATED FERREDOXIN"/>
    <property type="match status" value="1"/>
</dbReference>
<keyword evidence="5" id="KW-0408">Iron</keyword>
<evidence type="ECO:0000256" key="9">
    <source>
        <dbReference type="ARBA" id="ARBA00046332"/>
    </source>
</evidence>
<keyword evidence="1" id="KW-0813">Transport</keyword>
<dbReference type="RefSeq" id="WP_100918788.1">
    <property type="nucleotide sequence ID" value="NZ_CP020370.1"/>
</dbReference>
<feature type="domain" description="BFD-like [2Fe-2S]-binding" evidence="10">
    <location>
        <begin position="2"/>
        <end position="50"/>
    </location>
</feature>
<evidence type="ECO:0000256" key="4">
    <source>
        <dbReference type="ARBA" id="ARBA00022982"/>
    </source>
</evidence>
<keyword evidence="2" id="KW-0001">2Fe-2S</keyword>
<evidence type="ECO:0000256" key="7">
    <source>
        <dbReference type="ARBA" id="ARBA00034078"/>
    </source>
</evidence>
<evidence type="ECO:0000256" key="5">
    <source>
        <dbReference type="ARBA" id="ARBA00023004"/>
    </source>
</evidence>
<dbReference type="Gene3D" id="1.10.10.1100">
    <property type="entry name" value="BFD-like [2Fe-2S]-binding domain"/>
    <property type="match status" value="1"/>
</dbReference>
<keyword evidence="6" id="KW-0411">Iron-sulfur</keyword>
<evidence type="ECO:0000256" key="1">
    <source>
        <dbReference type="ARBA" id="ARBA00022448"/>
    </source>
</evidence>
<evidence type="ECO:0000256" key="6">
    <source>
        <dbReference type="ARBA" id="ARBA00023014"/>
    </source>
</evidence>